<dbReference type="GO" id="GO:0050909">
    <property type="term" value="P:sensory perception of taste"/>
    <property type="evidence" value="ECO:0007669"/>
    <property type="project" value="InterPro"/>
</dbReference>
<keyword evidence="5 6" id="KW-0472">Membrane</keyword>
<comment type="subcellular location">
    <subcellularLocation>
        <location evidence="1">Cell membrane</location>
        <topology evidence="1">Multi-pass membrane protein</topology>
    </subcellularLocation>
</comment>
<protein>
    <submittedName>
        <fullName evidence="7">CLUMA_CG018786, isoform A</fullName>
    </submittedName>
</protein>
<dbReference type="Proteomes" id="UP000183832">
    <property type="component" value="Unassembled WGS sequence"/>
</dbReference>
<proteinExistence type="predicted"/>
<reference evidence="7 8" key="1">
    <citation type="submission" date="2015-04" db="EMBL/GenBank/DDBJ databases">
        <authorList>
            <person name="Syromyatnikov M.Y."/>
            <person name="Popov V.N."/>
        </authorList>
    </citation>
    <scope>NUCLEOTIDE SEQUENCE [LARGE SCALE GENOMIC DNA]</scope>
</reference>
<evidence type="ECO:0000256" key="3">
    <source>
        <dbReference type="ARBA" id="ARBA00022692"/>
    </source>
</evidence>
<dbReference type="Pfam" id="PF08395">
    <property type="entry name" value="7tm_7"/>
    <property type="match status" value="1"/>
</dbReference>
<dbReference type="GO" id="GO:0005886">
    <property type="term" value="C:plasma membrane"/>
    <property type="evidence" value="ECO:0007669"/>
    <property type="project" value="UniProtKB-SubCell"/>
</dbReference>
<dbReference type="EMBL" id="CVRI01000065">
    <property type="protein sequence ID" value="CRL05757.1"/>
    <property type="molecule type" value="Genomic_DNA"/>
</dbReference>
<name>A0A1J1IZX4_9DIPT</name>
<evidence type="ECO:0000256" key="4">
    <source>
        <dbReference type="ARBA" id="ARBA00022989"/>
    </source>
</evidence>
<keyword evidence="4 6" id="KW-1133">Transmembrane helix</keyword>
<organism evidence="7 8">
    <name type="scientific">Clunio marinus</name>
    <dbReference type="NCBI Taxonomy" id="568069"/>
    <lineage>
        <taxon>Eukaryota</taxon>
        <taxon>Metazoa</taxon>
        <taxon>Ecdysozoa</taxon>
        <taxon>Arthropoda</taxon>
        <taxon>Hexapoda</taxon>
        <taxon>Insecta</taxon>
        <taxon>Pterygota</taxon>
        <taxon>Neoptera</taxon>
        <taxon>Endopterygota</taxon>
        <taxon>Diptera</taxon>
        <taxon>Nematocera</taxon>
        <taxon>Chironomoidea</taxon>
        <taxon>Chironomidae</taxon>
        <taxon>Clunio</taxon>
    </lineage>
</organism>
<evidence type="ECO:0000313" key="7">
    <source>
        <dbReference type="EMBL" id="CRL05757.1"/>
    </source>
</evidence>
<keyword evidence="8" id="KW-1185">Reference proteome</keyword>
<evidence type="ECO:0000256" key="1">
    <source>
        <dbReference type="ARBA" id="ARBA00004651"/>
    </source>
</evidence>
<keyword evidence="2" id="KW-1003">Cell membrane</keyword>
<feature type="transmembrane region" description="Helical" evidence="6">
    <location>
        <begin position="45"/>
        <end position="64"/>
    </location>
</feature>
<gene>
    <name evidence="7" type="ORF">CLUMA_CG018786</name>
</gene>
<feature type="transmembrane region" description="Helical" evidence="6">
    <location>
        <begin position="76"/>
        <end position="101"/>
    </location>
</feature>
<evidence type="ECO:0000313" key="8">
    <source>
        <dbReference type="Proteomes" id="UP000183832"/>
    </source>
</evidence>
<evidence type="ECO:0000256" key="5">
    <source>
        <dbReference type="ARBA" id="ARBA00023136"/>
    </source>
</evidence>
<dbReference type="InterPro" id="IPR013604">
    <property type="entry name" value="7TM_chemorcpt"/>
</dbReference>
<accession>A0A1J1IZX4</accession>
<keyword evidence="3 6" id="KW-0812">Transmembrane</keyword>
<sequence length="125" mass="15050">MKILTKSTSIYETFSPLSKVLQFVGIIPFRVNSESFEVSVKFCDVFWMFMIWILWLVFIVYNFLQESHHGDDSVELLLMAWQWMQIFQTISCFCIQVINILRRNRIEKLLKLLHEVDEMVEITEY</sequence>
<dbReference type="AlphaFoldDB" id="A0A1J1IZX4"/>
<evidence type="ECO:0000256" key="2">
    <source>
        <dbReference type="ARBA" id="ARBA00022475"/>
    </source>
</evidence>
<evidence type="ECO:0000256" key="6">
    <source>
        <dbReference type="SAM" id="Phobius"/>
    </source>
</evidence>